<reference evidence="3 4" key="1">
    <citation type="submission" date="2024-10" db="EMBL/GenBank/DDBJ databases">
        <title>Updated reference genomes for cyclostephanoid diatoms.</title>
        <authorList>
            <person name="Roberts W.R."/>
            <person name="Alverson A.J."/>
        </authorList>
    </citation>
    <scope>NUCLEOTIDE SEQUENCE [LARGE SCALE GENOMIC DNA]</scope>
    <source>
        <strain evidence="3 4">AJA228-03</strain>
    </source>
</reference>
<dbReference type="Gene3D" id="2.60.120.620">
    <property type="entry name" value="q2cbj1_9rhob like domain"/>
    <property type="match status" value="1"/>
</dbReference>
<evidence type="ECO:0000256" key="2">
    <source>
        <dbReference type="SAM" id="Phobius"/>
    </source>
</evidence>
<keyword evidence="2" id="KW-1133">Transmembrane helix</keyword>
<proteinExistence type="predicted"/>
<keyword evidence="2" id="KW-0472">Membrane</keyword>
<dbReference type="Proteomes" id="UP001530377">
    <property type="component" value="Unassembled WGS sequence"/>
</dbReference>
<dbReference type="EMBL" id="JALLPB020000510">
    <property type="protein sequence ID" value="KAL3808442.1"/>
    <property type="molecule type" value="Genomic_DNA"/>
</dbReference>
<feature type="transmembrane region" description="Helical" evidence="2">
    <location>
        <begin position="21"/>
        <end position="41"/>
    </location>
</feature>
<keyword evidence="4" id="KW-1185">Reference proteome</keyword>
<feature type="region of interest" description="Disordered" evidence="1">
    <location>
        <begin position="123"/>
        <end position="143"/>
    </location>
</feature>
<gene>
    <name evidence="3" type="ORF">ACHAXA_003373</name>
</gene>
<evidence type="ECO:0000256" key="1">
    <source>
        <dbReference type="SAM" id="MobiDB-lite"/>
    </source>
</evidence>
<organism evidence="3 4">
    <name type="scientific">Cyclostephanos tholiformis</name>
    <dbReference type="NCBI Taxonomy" id="382380"/>
    <lineage>
        <taxon>Eukaryota</taxon>
        <taxon>Sar</taxon>
        <taxon>Stramenopiles</taxon>
        <taxon>Ochrophyta</taxon>
        <taxon>Bacillariophyta</taxon>
        <taxon>Coscinodiscophyceae</taxon>
        <taxon>Thalassiosirophycidae</taxon>
        <taxon>Stephanodiscales</taxon>
        <taxon>Stephanodiscaceae</taxon>
        <taxon>Cyclostephanos</taxon>
    </lineage>
</organism>
<feature type="compositionally biased region" description="Basic and acidic residues" evidence="1">
    <location>
        <begin position="125"/>
        <end position="143"/>
    </location>
</feature>
<evidence type="ECO:0000313" key="3">
    <source>
        <dbReference type="EMBL" id="KAL3808442.1"/>
    </source>
</evidence>
<name>A0ABD3R6Z5_9STRA</name>
<comment type="caution">
    <text evidence="3">The sequence shown here is derived from an EMBL/GenBank/DDBJ whole genome shotgun (WGS) entry which is preliminary data.</text>
</comment>
<evidence type="ECO:0000313" key="4">
    <source>
        <dbReference type="Proteomes" id="UP001530377"/>
    </source>
</evidence>
<protein>
    <submittedName>
        <fullName evidence="3">Uncharacterized protein</fullName>
    </submittedName>
</protein>
<accession>A0ABD3R6Z5</accession>
<sequence>MRRHHHHRLHNLRSHRGKYDHNNLAAIIVIVITVVVAVVSIGRGIGDTTDFGGRRSFVFPVASALSSSSLLAESAVRTIEGGDIAVLPHFLPPSSVSRLRRDATKLHRDGNFIVDSLAGYGAGDGARDKSKFDPTKDRAVMPS</sequence>
<keyword evidence="2" id="KW-0812">Transmembrane</keyword>
<dbReference type="AlphaFoldDB" id="A0ABD3R6Z5"/>